<feature type="transmembrane region" description="Helical" evidence="2">
    <location>
        <begin position="443"/>
        <end position="467"/>
    </location>
</feature>
<feature type="compositionally biased region" description="Low complexity" evidence="1">
    <location>
        <begin position="610"/>
        <end position="620"/>
    </location>
</feature>
<comment type="caution">
    <text evidence="3">The sequence shown here is derived from an EMBL/GenBank/DDBJ whole genome shotgun (WGS) entry which is preliminary data.</text>
</comment>
<feature type="compositionally biased region" description="Low complexity" evidence="1">
    <location>
        <begin position="383"/>
        <end position="392"/>
    </location>
</feature>
<gene>
    <name evidence="3" type="ORF">VTJ83DRAFT_7555</name>
</gene>
<feature type="region of interest" description="Disordered" evidence="1">
    <location>
        <begin position="237"/>
        <end position="393"/>
    </location>
</feature>
<feature type="compositionally biased region" description="Basic and acidic residues" evidence="1">
    <location>
        <begin position="261"/>
        <end position="282"/>
    </location>
</feature>
<evidence type="ECO:0000256" key="1">
    <source>
        <dbReference type="SAM" id="MobiDB-lite"/>
    </source>
</evidence>
<evidence type="ECO:0000313" key="3">
    <source>
        <dbReference type="EMBL" id="KAL2265045.1"/>
    </source>
</evidence>
<feature type="transmembrane region" description="Helical" evidence="2">
    <location>
        <begin position="413"/>
        <end position="431"/>
    </location>
</feature>
<feature type="region of interest" description="Disordered" evidence="1">
    <location>
        <begin position="477"/>
        <end position="498"/>
    </location>
</feature>
<protein>
    <submittedName>
        <fullName evidence="3">Uncharacterized protein</fullName>
    </submittedName>
</protein>
<feature type="compositionally biased region" description="Low complexity" evidence="1">
    <location>
        <begin position="343"/>
        <end position="352"/>
    </location>
</feature>
<keyword evidence="2" id="KW-0472">Membrane</keyword>
<feature type="region of interest" description="Disordered" evidence="1">
    <location>
        <begin position="148"/>
        <end position="195"/>
    </location>
</feature>
<reference evidence="3 4" key="1">
    <citation type="journal article" date="2024" name="Commun. Biol.">
        <title>Comparative genomic analysis of thermophilic fungi reveals convergent evolutionary adaptations and gene losses.</title>
        <authorList>
            <person name="Steindorff A.S."/>
            <person name="Aguilar-Pontes M.V."/>
            <person name="Robinson A.J."/>
            <person name="Andreopoulos B."/>
            <person name="LaButti K."/>
            <person name="Kuo A."/>
            <person name="Mondo S."/>
            <person name="Riley R."/>
            <person name="Otillar R."/>
            <person name="Haridas S."/>
            <person name="Lipzen A."/>
            <person name="Grimwood J."/>
            <person name="Schmutz J."/>
            <person name="Clum A."/>
            <person name="Reid I.D."/>
            <person name="Moisan M.C."/>
            <person name="Butler G."/>
            <person name="Nguyen T.T.M."/>
            <person name="Dewar K."/>
            <person name="Conant G."/>
            <person name="Drula E."/>
            <person name="Henrissat B."/>
            <person name="Hansel C."/>
            <person name="Singer S."/>
            <person name="Hutchinson M.I."/>
            <person name="de Vries R.P."/>
            <person name="Natvig D.O."/>
            <person name="Powell A.J."/>
            <person name="Tsang A."/>
            <person name="Grigoriev I.V."/>
        </authorList>
    </citation>
    <scope>NUCLEOTIDE SEQUENCE [LARGE SCALE GENOMIC DNA]</scope>
    <source>
        <strain evidence="3 4">ATCC 22073</strain>
    </source>
</reference>
<proteinExistence type="predicted"/>
<dbReference type="RefSeq" id="XP_070863772.1">
    <property type="nucleotide sequence ID" value="XM_071014390.1"/>
</dbReference>
<evidence type="ECO:0000313" key="4">
    <source>
        <dbReference type="Proteomes" id="UP001600064"/>
    </source>
</evidence>
<feature type="compositionally biased region" description="Basic residues" evidence="1">
    <location>
        <begin position="283"/>
        <end position="313"/>
    </location>
</feature>
<feature type="region of interest" description="Disordered" evidence="1">
    <location>
        <begin position="602"/>
        <end position="669"/>
    </location>
</feature>
<evidence type="ECO:0000256" key="2">
    <source>
        <dbReference type="SAM" id="Phobius"/>
    </source>
</evidence>
<organism evidence="3 4">
    <name type="scientific">Remersonia thermophila</name>
    <dbReference type="NCBI Taxonomy" id="72144"/>
    <lineage>
        <taxon>Eukaryota</taxon>
        <taxon>Fungi</taxon>
        <taxon>Dikarya</taxon>
        <taxon>Ascomycota</taxon>
        <taxon>Pezizomycotina</taxon>
        <taxon>Sordariomycetes</taxon>
        <taxon>Sordariomycetidae</taxon>
        <taxon>Sordariales</taxon>
        <taxon>Sordariales incertae sedis</taxon>
        <taxon>Remersonia</taxon>
    </lineage>
</organism>
<keyword evidence="4" id="KW-1185">Reference proteome</keyword>
<dbReference type="Proteomes" id="UP001600064">
    <property type="component" value="Unassembled WGS sequence"/>
</dbReference>
<feature type="region of interest" description="Disordered" evidence="1">
    <location>
        <begin position="201"/>
        <end position="220"/>
    </location>
</feature>
<feature type="compositionally biased region" description="Basic and acidic residues" evidence="1">
    <location>
        <begin position="480"/>
        <end position="498"/>
    </location>
</feature>
<sequence>MNRFNLFARNGAGDAAANAHDATANPYSDHAPLSPRANNPHHDLEAQQPQPEQQPPHEMTERPAATPGSRFLHRFRPAVPSWFTISGETSASGAGLNTPLHSNRNSRAGPTAPSRRSSQQANGNGFLGGFHFGGFGAFGFGARPASSAYSGEGVRGPPGTVINGEAPAVGRYPPSGRHNNHYGVLPSPKSEVDAHGYGTYEYYDESETEEEEMERYRIDERELQLPGARLDVPWLGRAEQQQQQQQQSGDSIAEPTPAVVREGRHDVRRRERERERAREREGRHPRHHRHRKHHKHRRHHRNDREHERRRRRRRGEEEESSEGSSHRSDSHRSRRTRRDGEEGSSSSSSNSSRHGERRHRHHRHHHHHHHHHRRRHHRGGSEGSSSTSRSRSPPAHFLFCFPWIESAEIRRKILLCFVSGLFVVLMLSIYLSLTFTQPTSTEFAILMIVILALATLLFCHSLIRLVMLSIKERRKKRQRERGQLSDRAEGPRDRRYRHGPEMAEAGGIMPPLSYDDEGYANPAQPIPVVITSDEEAAGLESEAAKTNPPAYGVWRGSVRVNPERMFWVRQEQAAIVHPGAGAGADIESVVASVSGFGSQLGTGDDASYPSSTTSGHSHGGNLAVPRPPSYSSDDGVSYVLEARPRSIAPPPRVHQPPRGGMAGAGDGWI</sequence>
<feature type="compositionally biased region" description="Polar residues" evidence="1">
    <location>
        <begin position="99"/>
        <end position="122"/>
    </location>
</feature>
<name>A0ABR4D3U6_9PEZI</name>
<accession>A0ABR4D3U6</accession>
<feature type="region of interest" description="Disordered" evidence="1">
    <location>
        <begin position="19"/>
        <end position="67"/>
    </location>
</feature>
<keyword evidence="2" id="KW-1133">Transmembrane helix</keyword>
<dbReference type="EMBL" id="JAZGUE010000007">
    <property type="protein sequence ID" value="KAL2265045.1"/>
    <property type="molecule type" value="Genomic_DNA"/>
</dbReference>
<feature type="compositionally biased region" description="Acidic residues" evidence="1">
    <location>
        <begin position="202"/>
        <end position="213"/>
    </location>
</feature>
<feature type="compositionally biased region" description="Basic residues" evidence="1">
    <location>
        <begin position="355"/>
        <end position="378"/>
    </location>
</feature>
<dbReference type="GeneID" id="98129034"/>
<feature type="region of interest" description="Disordered" evidence="1">
    <location>
        <begin position="93"/>
        <end position="125"/>
    </location>
</feature>
<feature type="compositionally biased region" description="Gly residues" evidence="1">
    <location>
        <begin position="660"/>
        <end position="669"/>
    </location>
</feature>
<keyword evidence="2" id="KW-0812">Transmembrane</keyword>